<name>A0A1X7I993_9BACT</name>
<proteinExistence type="predicted"/>
<dbReference type="EMBL" id="FXAW01000001">
    <property type="protein sequence ID" value="SMG11249.1"/>
    <property type="molecule type" value="Genomic_DNA"/>
</dbReference>
<keyword evidence="2" id="KW-1185">Reference proteome</keyword>
<accession>A0A1X7I993</accession>
<reference evidence="2" key="1">
    <citation type="submission" date="2017-04" db="EMBL/GenBank/DDBJ databases">
        <authorList>
            <person name="Varghese N."/>
            <person name="Submissions S."/>
        </authorList>
    </citation>
    <scope>NUCLEOTIDE SEQUENCE [LARGE SCALE GENOMIC DNA]</scope>
    <source>
        <strain evidence="2">DSM 4125</strain>
    </source>
</reference>
<evidence type="ECO:0000313" key="2">
    <source>
        <dbReference type="Proteomes" id="UP000193804"/>
    </source>
</evidence>
<dbReference type="STRING" id="1028.SAMN05661096_00384"/>
<protein>
    <submittedName>
        <fullName evidence="1">Uncharacterized protein</fullName>
    </submittedName>
</protein>
<dbReference type="Proteomes" id="UP000193804">
    <property type="component" value="Unassembled WGS sequence"/>
</dbReference>
<gene>
    <name evidence="1" type="ORF">SAMN05661096_00384</name>
</gene>
<evidence type="ECO:0000313" key="1">
    <source>
        <dbReference type="EMBL" id="SMG11249.1"/>
    </source>
</evidence>
<dbReference type="AlphaFoldDB" id="A0A1X7I993"/>
<sequence length="62" mass="7370">MYNTYTKSIQKSYTLIFSALQLFNLGICPKKREEFQYLENLSIFNQNYYELSFDKSGIKSLP</sequence>
<organism evidence="1 2">
    <name type="scientific">Marivirga sericea</name>
    <dbReference type="NCBI Taxonomy" id="1028"/>
    <lineage>
        <taxon>Bacteria</taxon>
        <taxon>Pseudomonadati</taxon>
        <taxon>Bacteroidota</taxon>
        <taxon>Cytophagia</taxon>
        <taxon>Cytophagales</taxon>
        <taxon>Marivirgaceae</taxon>
        <taxon>Marivirga</taxon>
    </lineage>
</organism>